<keyword evidence="4" id="KW-0560">Oxidoreductase</keyword>
<keyword evidence="2" id="KW-0004">4Fe-4S</keyword>
<dbReference type="NCBIfam" id="NF009588">
    <property type="entry name" value="PRK13029.1"/>
    <property type="match status" value="1"/>
</dbReference>
<proteinExistence type="predicted"/>
<protein>
    <submittedName>
        <fullName evidence="8">Indolepyruvate ferredoxin oxidoreductase family protein</fullName>
    </submittedName>
</protein>
<dbReference type="InterPro" id="IPR017896">
    <property type="entry name" value="4Fe4S_Fe-S-bd"/>
</dbReference>
<evidence type="ECO:0000313" key="8">
    <source>
        <dbReference type="EMBL" id="WXA95816.1"/>
    </source>
</evidence>
<evidence type="ECO:0000259" key="7">
    <source>
        <dbReference type="PROSITE" id="PS51379"/>
    </source>
</evidence>
<dbReference type="Gene3D" id="3.40.920.10">
    <property type="entry name" value="Pyruvate-ferredoxin oxidoreductase, PFOR, domain III"/>
    <property type="match status" value="1"/>
</dbReference>
<dbReference type="InterPro" id="IPR002880">
    <property type="entry name" value="Pyrv_Fd/Flavodoxin_OxRdtase_N"/>
</dbReference>
<sequence>MDEFSLDDRYLRTEGTVYLTGIQALVRVLLDQARYDRRQGRASAAFVSGYEGSPLGGFDLELARRAKLLAPFGLVHRPGLNEELAATSVMGSQLARRPAGVVGIWYGKAPGLDRATDALRHANIIGTDPRGGAVAFVGDDPNAKSSTVPTSSEQALADLAMPVFYPADSQDLLEFGLHAVQLSRVSGAWAAMKIVANVADAAGTVRLPSTWAPPEWPHALHEPNARLLGPQIALERSLYTVRLPRALEYVRASGINRIMGTSEDRIGIVASGKSYLDVRQALQSLGLDSEALRRFGIRILKLGVIYPVDPEVVRSFASGLQEVIVVEEKRSFIEAAIKSILYGRVDAPEIHGKGVFPEYGELEPDAIAAVLAQRLLARTEIDSVRAWEQRRRPERVAVPLVPLLKRTPYFCSGCPHNTSTKVPEGALVGGGIGCHTMGLFMNPAQVGNVIGITQMGGEGAQWIGMSPFVDTPHLVQNIGDGTFAHSGSLAVRASIAAGTNITYKLLHNSAVAMTGGQSAVGALPVERIAELFLVEGVKKVIITSDDPERVRALSLPAGVDVRHRDELVRAQEELAAIPGVTVLIHDQECAAEKRRKRRRGVKGTPAARVVINERVCEGCGDCGVKSNCLSVLPVETEFGRKTRIHQSSCNVDYSCVGGDCPSFLTVIPGQRARREPPKLESSALPAVDHGHRDFSVRIAGIGGTGVVTISQILGTAAALAGKHVRTLDQIGLAQKGGAVVSDVKVTSEPIEQAAKLSAGEADLYLACDALVGADPLYLVAADRSRTMAIVSTSEVPTGAMVTDTHLSYPKQGDLRSVISSAARTSFYLDARALAEELFGDDQCANMLQLGAAYQSGAIGLPDSAIERAIHLNGASVERNVQAFRYGRRAFCQPNEEEAREPVADLTQLIEHRAADLAEYQSPSYARMYRDFVERVRAYGLEKVTHAVARYLYKLMAYKDEYEVARLSLMLDVEAQYGAGAKYSYQLHPPILRALGLKRKLSLGRWFRPVFRIMRAMRILRGSWFDVFGHAQVRRVERTLIGEYQAAVLDALATKGDADTIAELAALPDMVRGYEAIKLKNVAAYRARQSELLAVLRG</sequence>
<name>A0ABZ2KB06_9BACT</name>
<dbReference type="Gene3D" id="3.40.50.970">
    <property type="match status" value="1"/>
</dbReference>
<evidence type="ECO:0000256" key="1">
    <source>
        <dbReference type="ARBA" id="ARBA00022448"/>
    </source>
</evidence>
<keyword evidence="5" id="KW-0408">Iron</keyword>
<dbReference type="PANTHER" id="PTHR48084">
    <property type="entry name" value="2-OXOGLUTARATE OXIDOREDUCTASE SUBUNIT KORB-RELATED"/>
    <property type="match status" value="1"/>
</dbReference>
<dbReference type="PANTHER" id="PTHR48084:SF3">
    <property type="entry name" value="SUBUNIT OF PYRUVATE:FLAVODOXIN OXIDOREDUCTASE"/>
    <property type="match status" value="1"/>
</dbReference>
<dbReference type="EMBL" id="CP089982">
    <property type="protein sequence ID" value="WXA95816.1"/>
    <property type="molecule type" value="Genomic_DNA"/>
</dbReference>
<dbReference type="InterPro" id="IPR011766">
    <property type="entry name" value="TPP_enzyme_TPP-bd"/>
</dbReference>
<accession>A0ABZ2KB06</accession>
<dbReference type="SUPFAM" id="SSF53323">
    <property type="entry name" value="Pyruvate-ferredoxin oxidoreductase, PFOR, domain III"/>
    <property type="match status" value="1"/>
</dbReference>
<dbReference type="InterPro" id="IPR002869">
    <property type="entry name" value="Pyrv_flavodox_OxRed_cen"/>
</dbReference>
<gene>
    <name evidence="8" type="ORF">LZC95_03045</name>
</gene>
<evidence type="ECO:0000256" key="5">
    <source>
        <dbReference type="ARBA" id="ARBA00023004"/>
    </source>
</evidence>
<reference evidence="8 9" key="1">
    <citation type="submission" date="2021-12" db="EMBL/GenBank/DDBJ databases">
        <title>Discovery of the Pendulisporaceae a myxobacterial family with distinct sporulation behavior and unique specialized metabolism.</title>
        <authorList>
            <person name="Garcia R."/>
            <person name="Popoff A."/>
            <person name="Bader C.D."/>
            <person name="Loehr J."/>
            <person name="Walesch S."/>
            <person name="Walt C."/>
            <person name="Boldt J."/>
            <person name="Bunk B."/>
            <person name="Haeckl F.J.F.P.J."/>
            <person name="Gunesch A.P."/>
            <person name="Birkelbach J."/>
            <person name="Nuebel U."/>
            <person name="Pietschmann T."/>
            <person name="Bach T."/>
            <person name="Mueller R."/>
        </authorList>
    </citation>
    <scope>NUCLEOTIDE SEQUENCE [LARGE SCALE GENOMIC DNA]</scope>
    <source>
        <strain evidence="8 9">MSr12523</strain>
    </source>
</reference>
<evidence type="ECO:0000313" key="9">
    <source>
        <dbReference type="Proteomes" id="UP001379533"/>
    </source>
</evidence>
<dbReference type="Pfam" id="PF02775">
    <property type="entry name" value="TPP_enzyme_C"/>
    <property type="match status" value="1"/>
</dbReference>
<feature type="domain" description="4Fe-4S ferredoxin-type" evidence="7">
    <location>
        <begin position="607"/>
        <end position="637"/>
    </location>
</feature>
<dbReference type="SUPFAM" id="SSF52518">
    <property type="entry name" value="Thiamin diphosphate-binding fold (THDP-binding)"/>
    <property type="match status" value="2"/>
</dbReference>
<keyword evidence="3" id="KW-0249">Electron transport</keyword>
<dbReference type="Pfam" id="PF01558">
    <property type="entry name" value="POR"/>
    <property type="match status" value="1"/>
</dbReference>
<dbReference type="RefSeq" id="WP_394846426.1">
    <property type="nucleotide sequence ID" value="NZ_CP089982.1"/>
</dbReference>
<dbReference type="Pfam" id="PF20169">
    <property type="entry name" value="DUF6537"/>
    <property type="match status" value="1"/>
</dbReference>
<keyword evidence="9" id="KW-1185">Reference proteome</keyword>
<evidence type="ECO:0000256" key="2">
    <source>
        <dbReference type="ARBA" id="ARBA00022485"/>
    </source>
</evidence>
<organism evidence="8 9">
    <name type="scientific">Pendulispora brunnea</name>
    <dbReference type="NCBI Taxonomy" id="2905690"/>
    <lineage>
        <taxon>Bacteria</taxon>
        <taxon>Pseudomonadati</taxon>
        <taxon>Myxococcota</taxon>
        <taxon>Myxococcia</taxon>
        <taxon>Myxococcales</taxon>
        <taxon>Sorangiineae</taxon>
        <taxon>Pendulisporaceae</taxon>
        <taxon>Pendulispora</taxon>
    </lineage>
</organism>
<evidence type="ECO:0000256" key="6">
    <source>
        <dbReference type="ARBA" id="ARBA00023014"/>
    </source>
</evidence>
<dbReference type="InterPro" id="IPR029061">
    <property type="entry name" value="THDP-binding"/>
</dbReference>
<dbReference type="NCBIfam" id="NF009589">
    <property type="entry name" value="PRK13030.1"/>
    <property type="match status" value="1"/>
</dbReference>
<dbReference type="CDD" id="cd07034">
    <property type="entry name" value="TPP_PYR_PFOR_IOR-alpha_like"/>
    <property type="match status" value="1"/>
</dbReference>
<dbReference type="InterPro" id="IPR019752">
    <property type="entry name" value="Pyrv/ketoisovalerate_OxRed_cat"/>
</dbReference>
<keyword evidence="6" id="KW-0411">Iron-sulfur</keyword>
<evidence type="ECO:0000256" key="3">
    <source>
        <dbReference type="ARBA" id="ARBA00022982"/>
    </source>
</evidence>
<dbReference type="InterPro" id="IPR009014">
    <property type="entry name" value="Transketo_C/PFOR_II"/>
</dbReference>
<dbReference type="PROSITE" id="PS51379">
    <property type="entry name" value="4FE4S_FER_2"/>
    <property type="match status" value="1"/>
</dbReference>
<evidence type="ECO:0000256" key="4">
    <source>
        <dbReference type="ARBA" id="ARBA00023002"/>
    </source>
</evidence>
<dbReference type="InterPro" id="IPR046667">
    <property type="entry name" value="DUF6537"/>
</dbReference>
<keyword evidence="1" id="KW-0813">Transport</keyword>
<dbReference type="Proteomes" id="UP001379533">
    <property type="component" value="Chromosome"/>
</dbReference>
<dbReference type="SUPFAM" id="SSF52922">
    <property type="entry name" value="TK C-terminal domain-like"/>
    <property type="match status" value="1"/>
</dbReference>
<dbReference type="CDD" id="cd02008">
    <property type="entry name" value="TPP_IOR_alpha"/>
    <property type="match status" value="1"/>
</dbReference>
<keyword evidence="2" id="KW-0479">Metal-binding</keyword>
<dbReference type="InterPro" id="IPR051457">
    <property type="entry name" value="2-oxoacid:Fd_oxidoreductase"/>
</dbReference>